<evidence type="ECO:0000256" key="1">
    <source>
        <dbReference type="ARBA" id="ARBA00004123"/>
    </source>
</evidence>
<evidence type="ECO:0000313" key="7">
    <source>
        <dbReference type="EMBL" id="KAF8564322.1"/>
    </source>
</evidence>
<feature type="compositionally biased region" description="Basic and acidic residues" evidence="6">
    <location>
        <begin position="382"/>
        <end position="393"/>
    </location>
</feature>
<dbReference type="PANTHER" id="PTHR32086:SF0">
    <property type="entry name" value="FANCONI ANEMIA GROUP D2 PROTEIN"/>
    <property type="match status" value="1"/>
</dbReference>
<dbReference type="GO" id="GO:0007129">
    <property type="term" value="P:homologous chromosome pairing at meiosis"/>
    <property type="evidence" value="ECO:0007669"/>
    <property type="project" value="TreeGrafter"/>
</dbReference>
<proteinExistence type="inferred from homology"/>
<dbReference type="GO" id="GO:1990918">
    <property type="term" value="P:double-strand break repair involved in meiotic recombination"/>
    <property type="evidence" value="ECO:0007669"/>
    <property type="project" value="TreeGrafter"/>
</dbReference>
<dbReference type="GO" id="GO:0031573">
    <property type="term" value="P:mitotic intra-S DNA damage checkpoint signaling"/>
    <property type="evidence" value="ECO:0007669"/>
    <property type="project" value="TreeGrafter"/>
</dbReference>
<evidence type="ECO:0000256" key="5">
    <source>
        <dbReference type="ARBA" id="ARBA00093456"/>
    </source>
</evidence>
<dbReference type="OrthoDB" id="27031at2759"/>
<feature type="region of interest" description="Disordered" evidence="6">
    <location>
        <begin position="363"/>
        <end position="408"/>
    </location>
</feature>
<organism evidence="7 8">
    <name type="scientific">Paragonimus westermani</name>
    <dbReference type="NCBI Taxonomy" id="34504"/>
    <lineage>
        <taxon>Eukaryota</taxon>
        <taxon>Metazoa</taxon>
        <taxon>Spiralia</taxon>
        <taxon>Lophotrochozoa</taxon>
        <taxon>Platyhelminthes</taxon>
        <taxon>Trematoda</taxon>
        <taxon>Digenea</taxon>
        <taxon>Plagiorchiida</taxon>
        <taxon>Troglotremata</taxon>
        <taxon>Troglotrematidae</taxon>
        <taxon>Paragonimus</taxon>
    </lineage>
</organism>
<evidence type="ECO:0000256" key="2">
    <source>
        <dbReference type="ARBA" id="ARBA00022499"/>
    </source>
</evidence>
<evidence type="ECO:0000313" key="8">
    <source>
        <dbReference type="Proteomes" id="UP000699462"/>
    </source>
</evidence>
<dbReference type="EMBL" id="JTDF01009029">
    <property type="protein sequence ID" value="KAF8564322.1"/>
    <property type="molecule type" value="Genomic_DNA"/>
</dbReference>
<sequence length="1009" mass="111843">MRAMNTSDVTGLEISDDELVVLHEQALQDFIILCVIYSALDVNPKAAINVHSQSNTLGDLSGNAFSSSASNNQVTRVQREAATVARHLASSGRLFPASLRSITTEQFLARYASLFLSDRSPLFTAFLHFLDQFISSFSVGVSASNESVRDIGLTLYVCSFCNRLCTVVQQHEIVLRLVRRSMTGLSPSGPLRSSRHLKTKMVTKTGLVALLRLAQLRPLQLSQFESILYGLLEQLFQSATSLNSASADQSIGEINFRILLEQARYIFSILSWIAFCDRESKSLQEKLLGLVRKKLSNTCLISKALGVVGAVVILETVCRRQSIHEECENVHQIEVSTQMDESKVLASQLTHIEVDRISVSTTSTSRTSNTSCLSLRGPGTRLAEDPREIRLPVEDSEDERTGGSVEPRLVTPPSRLLLQLVGLVEHAITPFPQLKTFWLDELWFCSGRLSQVVVASDQQIVQATTNDLTPAKSIFRVPSVVQTERLLGWMRARIMRDFQDVFVMDNTAIAGHTTQLNLNDPTMCEVAIGIGPAWSRYLEEFKKRHSRLTKSSSSSTAFSEESVSVFAPLLAPSQIALLSAIECHQRDDRLDAIDALLGCPILLPTSTNSLSYQHLISFGPSVDEPLLLLFVINWCIEVVNAFAPSIIAYRSSDVASSSSNCADVEMTQKSSMSLRQKNALIRLEQIAFLRKQLFDCLVSLDTNNDVQLESASCCRSTSTVCLPTATYEPGEAWDVHPPLSVDTDESKYICFACGIHFGLTNGKNVVKARINLKEGKSKCALAGTEEGHTKIYSGSSKPKKMRSQLGQDVDVCLNTRSNDTDDENDEEESTSCSDVTMASVNEDATTEINSRRTQKPKQKISKMAASRLKYPKTVKSESVNFEQLSVCFRELDMTALALGLCNWSQFTSQPTSVGFQSEPRESSDSDPWNWETLAWLVEDLALKVNHISEMRAPVSTGWYAFQRLDSWKPELRSSLLLQLISPLQGALRTAVDFFSGALFQFFTDTLARR</sequence>
<evidence type="ECO:0000256" key="6">
    <source>
        <dbReference type="SAM" id="MobiDB-lite"/>
    </source>
</evidence>
<comment type="caution">
    <text evidence="7">The sequence shown here is derived from an EMBL/GenBank/DDBJ whole genome shotgun (WGS) entry which is preliminary data.</text>
</comment>
<accession>A0A8T0DA22</accession>
<name>A0A8T0DA22_9TREM</name>
<reference evidence="7 8" key="1">
    <citation type="submission" date="2019-07" db="EMBL/GenBank/DDBJ databases">
        <title>Annotation for the trematode Paragonimus westermani.</title>
        <authorList>
            <person name="Choi Y.-J."/>
        </authorList>
    </citation>
    <scope>NUCLEOTIDE SEQUENCE [LARGE SCALE GENOMIC DNA]</scope>
    <source>
        <strain evidence="7">180907_Pwestermani</strain>
    </source>
</reference>
<dbReference type="PANTHER" id="PTHR32086">
    <property type="entry name" value="FANCONI ANEMIA GROUP D2 PROTEIN"/>
    <property type="match status" value="1"/>
</dbReference>
<feature type="region of interest" description="Disordered" evidence="6">
    <location>
        <begin position="814"/>
        <end position="864"/>
    </location>
</feature>
<dbReference type="Pfam" id="PF14631">
    <property type="entry name" value="FancD2"/>
    <property type="match status" value="1"/>
</dbReference>
<feature type="compositionally biased region" description="Polar residues" evidence="6">
    <location>
        <begin position="832"/>
        <end position="848"/>
    </location>
</feature>
<evidence type="ECO:0000256" key="3">
    <source>
        <dbReference type="ARBA" id="ARBA00022843"/>
    </source>
</evidence>
<dbReference type="Proteomes" id="UP000699462">
    <property type="component" value="Unassembled WGS sequence"/>
</dbReference>
<evidence type="ECO:0000256" key="4">
    <source>
        <dbReference type="ARBA" id="ARBA00023242"/>
    </source>
</evidence>
<keyword evidence="8" id="KW-1185">Reference proteome</keyword>
<dbReference type="GO" id="GO:0005634">
    <property type="term" value="C:nucleus"/>
    <property type="evidence" value="ECO:0007669"/>
    <property type="project" value="UniProtKB-SubCell"/>
</dbReference>
<dbReference type="GO" id="GO:0070182">
    <property type="term" value="F:DNA polymerase binding"/>
    <property type="evidence" value="ECO:0007669"/>
    <property type="project" value="TreeGrafter"/>
</dbReference>
<gene>
    <name evidence="7" type="ORF">P879_10613</name>
</gene>
<dbReference type="GO" id="GO:0036297">
    <property type="term" value="P:interstrand cross-link repair"/>
    <property type="evidence" value="ECO:0007669"/>
    <property type="project" value="TreeGrafter"/>
</dbReference>
<keyword evidence="3" id="KW-0832">Ubl conjugation</keyword>
<keyword evidence="4" id="KW-0539">Nucleus</keyword>
<comment type="similarity">
    <text evidence="5">Belongs to the Fanconi anemia protein FANCD2 family.</text>
</comment>
<keyword evidence="2" id="KW-1017">Isopeptide bond</keyword>
<feature type="compositionally biased region" description="Acidic residues" evidence="6">
    <location>
        <begin position="820"/>
        <end position="829"/>
    </location>
</feature>
<dbReference type="InterPro" id="IPR029448">
    <property type="entry name" value="FANCD2"/>
</dbReference>
<dbReference type="AlphaFoldDB" id="A0A8T0DA22"/>
<comment type="subcellular location">
    <subcellularLocation>
        <location evidence="1">Nucleus</location>
    </subcellularLocation>
</comment>
<protein>
    <submittedName>
        <fullName evidence="7">Uncharacterized protein</fullName>
    </submittedName>
</protein>
<feature type="compositionally biased region" description="Low complexity" evidence="6">
    <location>
        <begin position="363"/>
        <end position="374"/>
    </location>
</feature>
<dbReference type="GO" id="GO:0000793">
    <property type="term" value="C:condensed chromosome"/>
    <property type="evidence" value="ECO:0007669"/>
    <property type="project" value="TreeGrafter"/>
</dbReference>